<feature type="domain" description="NodB homology" evidence="3">
    <location>
        <begin position="231"/>
        <end position="450"/>
    </location>
</feature>
<organism evidence="4 5">
    <name type="scientific">Listeria rocourtiae</name>
    <dbReference type="NCBI Taxonomy" id="647910"/>
    <lineage>
        <taxon>Bacteria</taxon>
        <taxon>Bacillati</taxon>
        <taxon>Bacillota</taxon>
        <taxon>Bacilli</taxon>
        <taxon>Bacillales</taxon>
        <taxon>Listeriaceae</taxon>
        <taxon>Listeria</taxon>
    </lineage>
</organism>
<dbReference type="PANTHER" id="PTHR34216">
    <property type="match status" value="1"/>
</dbReference>
<evidence type="ECO:0000313" key="5">
    <source>
        <dbReference type="Proteomes" id="UP000295558"/>
    </source>
</evidence>
<dbReference type="Gene3D" id="3.20.20.370">
    <property type="entry name" value="Glycoside hydrolase/deacetylase"/>
    <property type="match status" value="1"/>
</dbReference>
<comment type="caution">
    <text evidence="4">The sequence shown here is derived from an EMBL/GenBank/DDBJ whole genome shotgun (WGS) entry which is preliminary data.</text>
</comment>
<dbReference type="InterPro" id="IPR002509">
    <property type="entry name" value="NODB_dom"/>
</dbReference>
<dbReference type="SUPFAM" id="SSF88713">
    <property type="entry name" value="Glycoside hydrolase/deacetylase"/>
    <property type="match status" value="1"/>
</dbReference>
<dbReference type="GO" id="GO:0005975">
    <property type="term" value="P:carbohydrate metabolic process"/>
    <property type="evidence" value="ECO:0007669"/>
    <property type="project" value="InterPro"/>
</dbReference>
<proteinExistence type="predicted"/>
<dbReference type="AlphaFoldDB" id="A0A4V6PYN6"/>
<name>A0A4V6PYN6_9LIST</name>
<dbReference type="CDD" id="cd10970">
    <property type="entry name" value="CE4_DAC_u1_6s"/>
    <property type="match status" value="1"/>
</dbReference>
<evidence type="ECO:0000259" key="3">
    <source>
        <dbReference type="PROSITE" id="PS51677"/>
    </source>
</evidence>
<keyword evidence="2" id="KW-0732">Signal</keyword>
<dbReference type="InterPro" id="IPR011330">
    <property type="entry name" value="Glyco_hydro/deAcase_b/a-brl"/>
</dbReference>
<evidence type="ECO:0000256" key="2">
    <source>
        <dbReference type="ARBA" id="ARBA00022729"/>
    </source>
</evidence>
<keyword evidence="5" id="KW-1185">Reference proteome</keyword>
<evidence type="ECO:0000313" key="4">
    <source>
        <dbReference type="EMBL" id="TDR54186.1"/>
    </source>
</evidence>
<dbReference type="PANTHER" id="PTHR34216:SF3">
    <property type="entry name" value="POLY-BETA-1,6-N-ACETYL-D-GLUCOSAMINE N-DEACETYLASE"/>
    <property type="match status" value="1"/>
</dbReference>
<dbReference type="GO" id="GO:0016810">
    <property type="term" value="F:hydrolase activity, acting on carbon-nitrogen (but not peptide) bonds"/>
    <property type="evidence" value="ECO:0007669"/>
    <property type="project" value="InterPro"/>
</dbReference>
<dbReference type="STRING" id="1265846.PROCOU_01447"/>
<evidence type="ECO:0000256" key="1">
    <source>
        <dbReference type="ARBA" id="ARBA00004613"/>
    </source>
</evidence>
<comment type="subcellular location">
    <subcellularLocation>
        <location evidence="1">Secreted</location>
    </subcellularLocation>
</comment>
<reference evidence="4 5" key="1">
    <citation type="submission" date="2019-03" db="EMBL/GenBank/DDBJ databases">
        <title>Genomic Encyclopedia of Type Strains, Phase III (KMG-III): the genomes of soil and plant-associated and newly described type strains.</title>
        <authorList>
            <person name="Whitman W."/>
        </authorList>
    </citation>
    <scope>NUCLEOTIDE SEQUENCE [LARGE SCALE GENOMIC DNA]</scope>
    <source>
        <strain evidence="4 5">CECT 7972</strain>
    </source>
</reference>
<dbReference type="Proteomes" id="UP000295558">
    <property type="component" value="Unassembled WGS sequence"/>
</dbReference>
<dbReference type="InterPro" id="IPR051398">
    <property type="entry name" value="Polysacch_Deacetylase"/>
</dbReference>
<accession>A0A4V6PYN6</accession>
<dbReference type="GO" id="GO:0005576">
    <property type="term" value="C:extracellular region"/>
    <property type="evidence" value="ECO:0007669"/>
    <property type="project" value="UniProtKB-SubCell"/>
</dbReference>
<dbReference type="Pfam" id="PF01522">
    <property type="entry name" value="Polysacc_deac_1"/>
    <property type="match status" value="1"/>
</dbReference>
<gene>
    <name evidence="4" type="ORF">DFP96_103286</name>
</gene>
<dbReference type="PROSITE" id="PS51677">
    <property type="entry name" value="NODB"/>
    <property type="match status" value="1"/>
</dbReference>
<dbReference type="EMBL" id="SNZK01000003">
    <property type="protein sequence ID" value="TDR54186.1"/>
    <property type="molecule type" value="Genomic_DNA"/>
</dbReference>
<sequence length="450" mass="49397">MKLQGRAKINIATSPDDADDSVIYETNSNIIEVDSLGNIKAIAGGDVTLTVTSKVDSSIKTDVDVSVQLPEIKRVIENVDSFTNLTSWQLQSGAGTSRVADTVNTADTQSIKLVADKVIAFMRNATINVDLKDKTGLEVLFYVPDITAVSKLVIYISNTTALTVNASKNILQSDLKKGWNKVAFSLEGMTKSAGFDFDAPMLAMQVRVEPVSGITAEVSFDSISSVKANSANVLFTMDDGWISQYDDHYPILKSRNLRGNIGLIKNKLSAIGYMTKTQFTELYNLRWDIFNHTETHPDLSALTKDQVKAELGNCYDWLIANGFERAADITAYPQGKYSDIVLSALEELNFTWGRSLINGIDLESQRDNYLAKAFNLTPSVTADNAIKAVNEAIAIGGTITFLTHKLIPESEITTDAMYWSKERYIALADKVKSEVEADRVIVPTVSELSK</sequence>
<protein>
    <submittedName>
        <fullName evidence="4">Polysaccharide deacetylase</fullName>
    </submittedName>
</protein>